<organism evidence="2 3">
    <name type="scientific">Allosphingosinicella flava</name>
    <dbReference type="NCBI Taxonomy" id="2771430"/>
    <lineage>
        <taxon>Bacteria</taxon>
        <taxon>Pseudomonadati</taxon>
        <taxon>Pseudomonadota</taxon>
        <taxon>Alphaproteobacteria</taxon>
        <taxon>Sphingomonadales</taxon>
        <taxon>Sphingomonadaceae</taxon>
        <taxon>Allosphingosinicella</taxon>
    </lineage>
</organism>
<protein>
    <recommendedName>
        <fullName evidence="1">4-fold beta flower domain-containing protein</fullName>
    </recommendedName>
</protein>
<feature type="domain" description="4-fold beta flower" evidence="1">
    <location>
        <begin position="4"/>
        <end position="68"/>
    </location>
</feature>
<dbReference type="KEGG" id="sflv:IC614_00300"/>
<name>A0A7T2LM18_9SPHN</name>
<keyword evidence="3" id="KW-1185">Reference proteome</keyword>
<evidence type="ECO:0000259" key="1">
    <source>
        <dbReference type="Pfam" id="PF21784"/>
    </source>
</evidence>
<evidence type="ECO:0000313" key="3">
    <source>
        <dbReference type="Proteomes" id="UP000594873"/>
    </source>
</evidence>
<proteinExistence type="predicted"/>
<accession>A0A7T2LM18</accession>
<dbReference type="EMBL" id="CP065592">
    <property type="protein sequence ID" value="QPQ55105.1"/>
    <property type="molecule type" value="Genomic_DNA"/>
</dbReference>
<evidence type="ECO:0000313" key="2">
    <source>
        <dbReference type="EMBL" id="QPQ55105.1"/>
    </source>
</evidence>
<dbReference type="RefSeq" id="WP_200971781.1">
    <property type="nucleotide sequence ID" value="NZ_CP065592.1"/>
</dbReference>
<dbReference type="Proteomes" id="UP000594873">
    <property type="component" value="Chromosome"/>
</dbReference>
<dbReference type="InterPro" id="IPR048911">
    <property type="entry name" value="Bflower"/>
</dbReference>
<dbReference type="Pfam" id="PF21784">
    <property type="entry name" value="Bflower"/>
    <property type="match status" value="1"/>
</dbReference>
<gene>
    <name evidence="2" type="ORF">IC614_00300</name>
</gene>
<reference evidence="2 3" key="1">
    <citation type="submission" date="2020-11" db="EMBL/GenBank/DDBJ databases">
        <title>Genome seq and assembly of Sphingosinicella sp.</title>
        <authorList>
            <person name="Chhetri G."/>
        </authorList>
    </citation>
    <scope>NUCLEOTIDE SEQUENCE [LARGE SCALE GENOMIC DNA]</scope>
    <source>
        <strain evidence="2 3">UDD2</strain>
    </source>
</reference>
<dbReference type="AlphaFoldDB" id="A0A7T2LM18"/>
<sequence length="112" mass="12657">MPMYVYSADGHPVGFRFGDYIHDMGGDAVGRILGSHVYRLDGSYVGEFFKDTVVDKPAHNPRNIAPMRRPETVPSPGISFSRRAVVDYGYQDIFHRLAEPMDLSDEYRMAAE</sequence>